<evidence type="ECO:0000256" key="2">
    <source>
        <dbReference type="ARBA" id="ARBA00022676"/>
    </source>
</evidence>
<reference evidence="5 6" key="1">
    <citation type="submission" date="2023-03" db="EMBL/GenBank/DDBJ databases">
        <title>YIM 133296 draft genome.</title>
        <authorList>
            <person name="Xiong L."/>
        </authorList>
    </citation>
    <scope>NUCLEOTIDE SEQUENCE [LARGE SCALE GENOMIC DNA]</scope>
    <source>
        <strain evidence="5 6">YIM 133296</strain>
    </source>
</reference>
<feature type="transmembrane region" description="Helical" evidence="4">
    <location>
        <begin position="302"/>
        <end position="319"/>
    </location>
</feature>
<dbReference type="EMBL" id="JAROAV010000023">
    <property type="protein sequence ID" value="MDF8263956.1"/>
    <property type="molecule type" value="Genomic_DNA"/>
</dbReference>
<proteinExistence type="inferred from homology"/>
<keyword evidence="3" id="KW-0808">Transferase</keyword>
<keyword evidence="4" id="KW-0812">Transmembrane</keyword>
<evidence type="ECO:0000256" key="3">
    <source>
        <dbReference type="ARBA" id="ARBA00022679"/>
    </source>
</evidence>
<keyword evidence="4" id="KW-0472">Membrane</keyword>
<dbReference type="RefSeq" id="WP_277191581.1">
    <property type="nucleotide sequence ID" value="NZ_JAROAV010000023.1"/>
</dbReference>
<comment type="caution">
    <text evidence="5">The sequence shown here is derived from an EMBL/GenBank/DDBJ whole genome shotgun (WGS) entry which is preliminary data.</text>
</comment>
<dbReference type="SUPFAM" id="SSF53448">
    <property type="entry name" value="Nucleotide-diphospho-sugar transferases"/>
    <property type="match status" value="1"/>
</dbReference>
<evidence type="ECO:0000313" key="6">
    <source>
        <dbReference type="Proteomes" id="UP001528912"/>
    </source>
</evidence>
<comment type="similarity">
    <text evidence="1">Belongs to the glycosyltransferase 2 family.</text>
</comment>
<dbReference type="PANTHER" id="PTHR43630">
    <property type="entry name" value="POLY-BETA-1,6-N-ACETYL-D-GLUCOSAMINE SYNTHASE"/>
    <property type="match status" value="1"/>
</dbReference>
<dbReference type="Pfam" id="PF13641">
    <property type="entry name" value="Glyco_tranf_2_3"/>
    <property type="match status" value="1"/>
</dbReference>
<dbReference type="PANTHER" id="PTHR43630:SF1">
    <property type="entry name" value="POLY-BETA-1,6-N-ACETYL-D-GLUCOSAMINE SYNTHASE"/>
    <property type="match status" value="1"/>
</dbReference>
<keyword evidence="4" id="KW-1133">Transmembrane helix</keyword>
<keyword evidence="6" id="KW-1185">Reference proteome</keyword>
<evidence type="ECO:0000256" key="4">
    <source>
        <dbReference type="SAM" id="Phobius"/>
    </source>
</evidence>
<protein>
    <submittedName>
        <fullName evidence="5">Glycosyltransferase family 2 protein</fullName>
    </submittedName>
</protein>
<evidence type="ECO:0000256" key="1">
    <source>
        <dbReference type="ARBA" id="ARBA00006739"/>
    </source>
</evidence>
<evidence type="ECO:0000313" key="5">
    <source>
        <dbReference type="EMBL" id="MDF8263956.1"/>
    </source>
</evidence>
<gene>
    <name evidence="5" type="ORF">P4R38_06850</name>
</gene>
<dbReference type="Gene3D" id="3.90.550.10">
    <property type="entry name" value="Spore Coat Polysaccharide Biosynthesis Protein SpsA, Chain A"/>
    <property type="match status" value="1"/>
</dbReference>
<feature type="transmembrane region" description="Helical" evidence="4">
    <location>
        <begin position="275"/>
        <end position="296"/>
    </location>
</feature>
<keyword evidence="2" id="KW-0328">Glycosyltransferase</keyword>
<sequence>MLTILIPAHNEGTRRAAATVGRHAAGATYAPITDTLISLRRQTVQPYRVVVIADNCTDDTARLAWDAGAEVFVTVDNTHKKAGGLNQWLDLHLSSRRDTDTIMVMDADSALNDDFLEHALGYIDRGYHAVGGIFLGKDGGGLVGMYQRNEYARYARDVARKGGRTLVLTGTATVFTAQCLKDVVKGRSTGRIPDTGRVSHVYDTKALTEDNELTFALLHLGYEIIAPPECGLRTEVMETWEALRLQRFRWKRGAIENNNHYGLTRYTAKYQFLQWWSGLGILVTVLYLATIVAAVVTQSFHVVAFWMAVTVVYMLERVVTVRSRGPRQMLVAGVLLIEMPYDITLQYVQARAFLAALLRTKKNW</sequence>
<organism evidence="5 6">
    <name type="scientific">Luteipulveratus flavus</name>
    <dbReference type="NCBI Taxonomy" id="3031728"/>
    <lineage>
        <taxon>Bacteria</taxon>
        <taxon>Bacillati</taxon>
        <taxon>Actinomycetota</taxon>
        <taxon>Actinomycetes</taxon>
        <taxon>Micrococcales</taxon>
        <taxon>Dermacoccaceae</taxon>
        <taxon>Luteipulveratus</taxon>
    </lineage>
</organism>
<accession>A0ABT6C4S9</accession>
<name>A0ABT6C4S9_9MICO</name>
<dbReference type="Proteomes" id="UP001528912">
    <property type="component" value="Unassembled WGS sequence"/>
</dbReference>
<dbReference type="InterPro" id="IPR029044">
    <property type="entry name" value="Nucleotide-diphossugar_trans"/>
</dbReference>
<dbReference type="CDD" id="cd06423">
    <property type="entry name" value="CESA_like"/>
    <property type="match status" value="1"/>
</dbReference>